<dbReference type="InterPro" id="IPR007375">
    <property type="entry name" value="SoxG"/>
</dbReference>
<evidence type="ECO:0000313" key="1">
    <source>
        <dbReference type="EMBL" id="MUO41597.1"/>
    </source>
</evidence>
<comment type="caution">
    <text evidence="2">The sequence shown here is derived from an EMBL/GenBank/DDBJ whole genome shotgun (WGS) entry which is preliminary data.</text>
</comment>
<organism evidence="2 4">
    <name type="scientific">Agrobacterium vitis</name>
    <name type="common">Rhizobium vitis</name>
    <dbReference type="NCBI Taxonomy" id="373"/>
    <lineage>
        <taxon>Bacteria</taxon>
        <taxon>Pseudomonadati</taxon>
        <taxon>Pseudomonadota</taxon>
        <taxon>Alphaproteobacteria</taxon>
        <taxon>Hyphomicrobiales</taxon>
        <taxon>Rhizobiaceae</taxon>
        <taxon>Rhizobium/Agrobacterium group</taxon>
        <taxon>Agrobacterium</taxon>
    </lineage>
</organism>
<dbReference type="Gene3D" id="3.30.1360.120">
    <property type="entry name" value="Probable tRNA modification gtpase trme, domain 1"/>
    <property type="match status" value="1"/>
</dbReference>
<reference evidence="3 4" key="1">
    <citation type="submission" date="2019-11" db="EMBL/GenBank/DDBJ databases">
        <title>Whole-genome sequencing of Allorhizobium vitis.</title>
        <authorList>
            <person name="Gan H.M."/>
            <person name="Savka M.A."/>
        </authorList>
    </citation>
    <scope>NUCLEOTIDE SEQUENCE [LARGE SCALE GENOMIC DNA]</scope>
    <source>
        <strain evidence="2 4">RF2/1</strain>
        <strain evidence="1 3">T1/7</strain>
    </source>
</reference>
<dbReference type="EMBL" id="MBFE02000004">
    <property type="protein sequence ID" value="MUO41597.1"/>
    <property type="molecule type" value="Genomic_DNA"/>
</dbReference>
<proteinExistence type="predicted"/>
<name>A0ABD6H815_AGRVI</name>
<dbReference type="EMBL" id="MBFA02000005">
    <property type="protein sequence ID" value="MUP10097.1"/>
    <property type="molecule type" value="Genomic_DNA"/>
</dbReference>
<accession>A0ABD6H815</accession>
<dbReference type="AlphaFoldDB" id="A0ABD6H815"/>
<evidence type="ECO:0000313" key="4">
    <source>
        <dbReference type="Proteomes" id="UP000179536"/>
    </source>
</evidence>
<dbReference type="Proteomes" id="UP000179454">
    <property type="component" value="Unassembled WGS sequence"/>
</dbReference>
<dbReference type="Proteomes" id="UP000179536">
    <property type="component" value="Unassembled WGS sequence"/>
</dbReference>
<keyword evidence="3" id="KW-1185">Reference proteome</keyword>
<gene>
    <name evidence="2" type="ORF">BBK91_009490</name>
    <name evidence="1" type="ORF">BBL17_007345</name>
</gene>
<dbReference type="Pfam" id="PF04268">
    <property type="entry name" value="SoxG"/>
    <property type="match status" value="1"/>
</dbReference>
<evidence type="ECO:0000313" key="3">
    <source>
        <dbReference type="Proteomes" id="UP000179454"/>
    </source>
</evidence>
<evidence type="ECO:0000313" key="2">
    <source>
        <dbReference type="EMBL" id="MUP10097.1"/>
    </source>
</evidence>
<protein>
    <submittedName>
        <fullName evidence="2">Sarcosine oxidase subunit gamma</fullName>
    </submittedName>
</protein>
<dbReference type="SUPFAM" id="SSF103025">
    <property type="entry name" value="Folate-binding domain"/>
    <property type="match status" value="1"/>
</dbReference>
<sequence length="209" mass="22709">MVRRCWSGMVFATSLRPPSWSARFLLIPTMRSFMSENALPDSVLADFHLVRRPALATKAVERFGVLTLETVFDATILHVLGKPGDVAPMPPQGFDLRNAGPGQWFAVGHASADHAAATFGPTAFLVDQSHGRTLIRISGAPVRNVLAKGTALDLHPDQFAIGSATTTLIGHISVNLCRTGEDQFELLVLRGFAESLWDELAGMAREFQE</sequence>
<dbReference type="InterPro" id="IPR027266">
    <property type="entry name" value="TrmE/GcvT-like"/>
</dbReference>